<dbReference type="Proteomes" id="UP000001460">
    <property type="component" value="Unassembled WGS sequence"/>
</dbReference>
<gene>
    <name evidence="1" type="ORF">CMU_014650</name>
</gene>
<protein>
    <submittedName>
        <fullName evidence="1">Uncharacterized protein</fullName>
    </submittedName>
</protein>
<dbReference type="VEuPathDB" id="CryptoDB:CMU_014650"/>
<sequence length="1346" mass="150519">MAIEGNIHQGCNINGMLTTRRDIPKSSEKLSVICPNGSTITWLGYKTLKESGVVAMTFGCDDNKSFAVVGDTTSGFSEINHTKTPINYMEVGYGTIQLIKKRHKKHSKSSQVISNLEGPNTKYQEKDIFGRLVLGNNEASKHVINYSCKSCSIFTNKQWVSGNFLGFCFILNMHNILSKSRNTDQRSILGIGVIGFGKSSWNSPFSWIGARISMNQLITTKIWPECQMIYSSRSGDASSFRYSLICLGSGQGFANLSFKKNSRGGLSSISAHCIGSSSEGTLGIEGTTNLFDNSPSTIPGTINEISIAYSNNTLSPSFILLKTLDNKKYLFGIKEESSKSVSYNGLFIQIICVEVTIVENESFITGIGFFFEGKETKHNINLSPHKLLPMVDLTKVFANQPPWTLNNMIISSGQRLGYCRDWSGHLVIKGETFVFMCYEGENIEKYRIYTNDMGITGIQFWCSNTISEVPSWGFIGYRTENSFQTYDPQTFDSLYNNIYEVHFTWSSVDSHPLGMIITDSTGIHTVNPSIKSQKSTVTSLWNRNEQFSKGPLGICAKFSNKKQLLAIGFKSSFNVEVPLEKTTFDYIQEGIRCRGNIIIYKEMHCSEYINSLQYKHKRKGHFTYTVTCPENQLLTYMKLNIEKDELVAIVLKCSDDHSMCIIGDIQTNFPYGSNKAVIQKIEVSFGYKRRYIKKIPSITLLKVESLKPHIEFGKYYVRGTKEIKRVWQSNGFKGLCFGMKLLSNTFKSFHHSKVSITAIGVQIDQVYTPEYGAMVDTLPSGRLLFSPPEYINRRGLWPQCQQVFGKRSSLTKHFMISCPDEMNFNVFKMCISNQDLSVILIEASCSNAHIQLPPIRIGNKDGIPCTEKSITGKIEELIVGFHSTFGKMSALKVKATGFPTLSSLDRHNTQDMKLYYWSGSELNMICVSIEGNMIVGFGAYFKILGDKDLQPIGIISNIPETYKSQLKIDMIRSIGEVDIIRDQLEIESICTEWAKSTEKPKDIFAIKCPLGLYFTYLILGLDHYHKQIIQLTLSCGILDINGNPVSKVSVGQEAHINNMLSIDLTQIALLQVSFASKPNTMSITAKNTYGNTINSFQAVNPQTNTQFSPISFAEYNTAENNLNIFCVGIKSDTFNMTRHEIVSIGFPVKSQQEQILSPPNSGIGTLQHSGQHLYNPNTSLGFFVKDMDTIEGSLASSLCQGWRDLTPSPLQEIKRIGFKCRNNGNINLFKVFAHHEAGYVVGISASCSTYGNFHVGQISQYSKELGDSTSSIKACTFQWTENYNNPASVLVSDSLLRGYAHYSSDIISSKKISKSEFQGSELKGVCFDILKMLTNGLYIYNVGFIF</sequence>
<reference evidence="1" key="1">
    <citation type="submission" date="2008-06" db="EMBL/GenBank/DDBJ databases">
        <authorList>
            <person name="Lorenzi H."/>
            <person name="Inman J."/>
            <person name="Miller J."/>
            <person name="Schobel S."/>
            <person name="Amedeo P."/>
            <person name="Caler E.V."/>
            <person name="da Silva J."/>
        </authorList>
    </citation>
    <scope>NUCLEOTIDE SEQUENCE [LARGE SCALE GENOMIC DNA]</scope>
    <source>
        <strain evidence="1">RN66</strain>
    </source>
</reference>
<evidence type="ECO:0000313" key="2">
    <source>
        <dbReference type="Proteomes" id="UP000001460"/>
    </source>
</evidence>
<accession>B6AF22</accession>
<dbReference type="EMBL" id="DS989730">
    <property type="protein sequence ID" value="EEA06789.1"/>
    <property type="molecule type" value="Genomic_DNA"/>
</dbReference>
<organism evidence="1 2">
    <name type="scientific">Cryptosporidium muris (strain RN66)</name>
    <dbReference type="NCBI Taxonomy" id="441375"/>
    <lineage>
        <taxon>Eukaryota</taxon>
        <taxon>Sar</taxon>
        <taxon>Alveolata</taxon>
        <taxon>Apicomplexa</taxon>
        <taxon>Conoidasida</taxon>
        <taxon>Coccidia</taxon>
        <taxon>Eucoccidiorida</taxon>
        <taxon>Eimeriorina</taxon>
        <taxon>Cryptosporidiidae</taxon>
        <taxon>Cryptosporidium</taxon>
    </lineage>
</organism>
<keyword evidence="2" id="KW-1185">Reference proteome</keyword>
<dbReference type="OrthoDB" id="10279256at2759"/>
<dbReference type="GeneID" id="6996277"/>
<proteinExistence type="predicted"/>
<evidence type="ECO:0000313" key="1">
    <source>
        <dbReference type="EMBL" id="EEA06789.1"/>
    </source>
</evidence>
<dbReference type="RefSeq" id="XP_002141138.1">
    <property type="nucleotide sequence ID" value="XM_002141102.1"/>
</dbReference>
<name>B6AF22_CRYMR</name>